<reference evidence="1" key="1">
    <citation type="submission" date="2020-11" db="EMBL/GenBank/DDBJ databases">
        <authorList>
            <person name="Konstantinou D."/>
            <person name="Gkelis S."/>
            <person name="Popin R."/>
            <person name="Fewer D."/>
            <person name="Sivonen K."/>
        </authorList>
    </citation>
    <scope>NUCLEOTIDE SEQUENCE</scope>
    <source>
        <strain evidence="1">TAU-MAC 1115</strain>
    </source>
</reference>
<dbReference type="Proteomes" id="UP000717364">
    <property type="component" value="Unassembled WGS sequence"/>
</dbReference>
<dbReference type="RefSeq" id="WP_215609705.1">
    <property type="nucleotide sequence ID" value="NZ_JADOES010000030.1"/>
</dbReference>
<gene>
    <name evidence="1" type="ORF">IXB50_14515</name>
</gene>
<dbReference type="EMBL" id="JADOES010000030">
    <property type="protein sequence ID" value="MBT9316638.1"/>
    <property type="molecule type" value="Genomic_DNA"/>
</dbReference>
<name>A0A947DHB1_9CYAN</name>
<evidence type="ECO:0000313" key="2">
    <source>
        <dbReference type="Proteomes" id="UP000717364"/>
    </source>
</evidence>
<dbReference type="AlphaFoldDB" id="A0A947DHB1"/>
<reference evidence="1" key="2">
    <citation type="journal article" date="2021" name="Mar. Drugs">
        <title>Genome Reduction and Secondary Metabolism of the Marine Sponge-Associated Cyanobacterium Leptothoe.</title>
        <authorList>
            <person name="Konstantinou D."/>
            <person name="Popin R.V."/>
            <person name="Fewer D.P."/>
            <person name="Sivonen K."/>
            <person name="Gkelis S."/>
        </authorList>
    </citation>
    <scope>NUCLEOTIDE SEQUENCE</scope>
    <source>
        <strain evidence="1">TAU-MAC 1115</strain>
    </source>
</reference>
<sequence>MRPSITNGSEDLQSSHCKLLGNLWGRFDLYFDHPIGKNLYLGRQEASQEEVWVKEYLLNDMADVQRHAFQQLIDLNLRLGQGPDFRLVQLKDFATTQQACYLISHPLKGAEPLSQYLSAHGPLSPCQVRQALQQCLETLRYLHTACSVLWPTGSERGLCHGNLSLDSLWIRTIEDSPRSDNFFIYVTDLALWEHIFGANQSLAQCVQDLGSIHQDLHDLGHLGFSLLLGQGLNTTENTAQLLSEMELQSPELMTFLYGLTGQTAATFRTTEEALQDLRDLPELSHQPMTGLSLAPPVEVVADTPSIQATIKPIAGRAYLKQSKTAVGAAMGLLGILWLGYSVIQQWQLRPLSAHTITASYLLEPQGTWQSILATSSENSHFIDALLDEGHSLKPVKSSGIRPDQMTRGDIFEQLLEEQADFALMDNDDDIPAGLQVQPIAYDAVVPFVAFSNGNQAKRATTFMGDSLSLSQLRQVFTGKTDTINGSLVQAYFPEVPYIKAYPLQTSDTAERPPKVRFSAQPPLFERFSQQVLGGEPESVEAMERLLEKSRGDLRSQIQQNNGHGNYDVFSNVNRTFHQWNVLDNTSEPTIGIGFDRLSKVQQQCDVYPLAIDVEGRQLQLLQQDSEPISPRTDLCRDRIQPDTALVQQLATEGLLAYELVVVYPETSKTGAAVAELLRHPDNQNRLQAAGIIPIDRSDP</sequence>
<proteinExistence type="predicted"/>
<protein>
    <recommendedName>
        <fullName evidence="3">Protein kinase domain-containing protein</fullName>
    </recommendedName>
</protein>
<dbReference type="InterPro" id="IPR011009">
    <property type="entry name" value="Kinase-like_dom_sf"/>
</dbReference>
<comment type="caution">
    <text evidence="1">The sequence shown here is derived from an EMBL/GenBank/DDBJ whole genome shotgun (WGS) entry which is preliminary data.</text>
</comment>
<dbReference type="Gene3D" id="1.10.510.10">
    <property type="entry name" value="Transferase(Phosphotransferase) domain 1"/>
    <property type="match status" value="1"/>
</dbReference>
<evidence type="ECO:0008006" key="3">
    <source>
        <dbReference type="Google" id="ProtNLM"/>
    </source>
</evidence>
<dbReference type="SUPFAM" id="SSF56112">
    <property type="entry name" value="Protein kinase-like (PK-like)"/>
    <property type="match status" value="1"/>
</dbReference>
<keyword evidence="2" id="KW-1185">Reference proteome</keyword>
<evidence type="ECO:0000313" key="1">
    <source>
        <dbReference type="EMBL" id="MBT9316638.1"/>
    </source>
</evidence>
<accession>A0A947DHB1</accession>
<organism evidence="1 2">
    <name type="scientific">Leptothoe spongobia TAU-MAC 1115</name>
    <dbReference type="NCBI Taxonomy" id="1967444"/>
    <lineage>
        <taxon>Bacteria</taxon>
        <taxon>Bacillati</taxon>
        <taxon>Cyanobacteriota</taxon>
        <taxon>Cyanophyceae</taxon>
        <taxon>Nodosilineales</taxon>
        <taxon>Cymatolegaceae</taxon>
        <taxon>Leptothoe</taxon>
        <taxon>Leptothoe spongobia</taxon>
    </lineage>
</organism>